<dbReference type="SUPFAM" id="SSF56719">
    <property type="entry name" value="Type II DNA topoisomerase"/>
    <property type="match status" value="1"/>
</dbReference>
<keyword evidence="6 7" id="KW-0413">Isomerase</keyword>
<keyword evidence="5 7" id="KW-0472">Membrane</keyword>
<protein>
    <recommendedName>
        <fullName evidence="7">DNA topoisomerase 4 subunit A</fullName>
        <ecNumber evidence="7">5.6.2.2</ecNumber>
    </recommendedName>
    <alternativeName>
        <fullName evidence="7">Topoisomerase IV subunit A</fullName>
    </alternativeName>
</protein>
<accession>A0ABR7PP54</accession>
<dbReference type="NCBIfam" id="NF004044">
    <property type="entry name" value="PRK05561.1"/>
    <property type="match status" value="1"/>
</dbReference>
<evidence type="ECO:0000256" key="3">
    <source>
        <dbReference type="ARBA" id="ARBA00023029"/>
    </source>
</evidence>
<name>A0ABR7PP54_9BURK</name>
<dbReference type="Gene3D" id="3.30.1360.40">
    <property type="match status" value="1"/>
</dbReference>
<feature type="region of interest" description="Disordered" evidence="10">
    <location>
        <begin position="750"/>
        <end position="773"/>
    </location>
</feature>
<reference evidence="12 13" key="1">
    <citation type="submission" date="2019-09" db="EMBL/GenBank/DDBJ databases">
        <title>Paraburkholderia podalyriae sp. nov., A South African Podalyria-associated rhizobium.</title>
        <authorList>
            <person name="Mavima L."/>
            <person name="Beukes C.W."/>
            <person name="Palmer M."/>
            <person name="De Meyer S.E."/>
            <person name="James E.K."/>
            <person name="Maluk M."/>
            <person name="Avontuur J.R."/>
            <person name="Chan W.Y."/>
            <person name="Venter S.N."/>
            <person name="Steenkamp E.T."/>
        </authorList>
    </citation>
    <scope>NUCLEOTIDE SEQUENCE [LARGE SCALE GENOMIC DNA]</scope>
    <source>
        <strain evidence="12 13">WC7.3b</strain>
    </source>
</reference>
<dbReference type="CDD" id="cd00187">
    <property type="entry name" value="TOP4c"/>
    <property type="match status" value="1"/>
</dbReference>
<keyword evidence="9" id="KW-0175">Coiled coil</keyword>
<dbReference type="PANTHER" id="PTHR43493">
    <property type="entry name" value="DNA GYRASE/TOPOISOMERASE SUBUNIT A"/>
    <property type="match status" value="1"/>
</dbReference>
<comment type="caution">
    <text evidence="12">The sequence shown here is derived from an EMBL/GenBank/DDBJ whole genome shotgun (WGS) entry which is preliminary data.</text>
</comment>
<comment type="catalytic activity">
    <reaction evidence="1 7 8">
        <text>ATP-dependent breakage, passage and rejoining of double-stranded DNA.</text>
        <dbReference type="EC" id="5.6.2.2"/>
    </reaction>
</comment>
<dbReference type="PANTHER" id="PTHR43493:SF1">
    <property type="entry name" value="DNA TOPOISOMERASE 4 SUBUNIT A"/>
    <property type="match status" value="1"/>
</dbReference>
<evidence type="ECO:0000256" key="2">
    <source>
        <dbReference type="ARBA" id="ARBA00022475"/>
    </source>
</evidence>
<evidence type="ECO:0000256" key="5">
    <source>
        <dbReference type="ARBA" id="ARBA00023136"/>
    </source>
</evidence>
<comment type="similarity">
    <text evidence="7">Belongs to the type II topoisomerase GyrA/ParC subunit family. ParC type 1 subfamily.</text>
</comment>
<dbReference type="EMBL" id="VZQQ01000011">
    <property type="protein sequence ID" value="MBC8748039.1"/>
    <property type="molecule type" value="Genomic_DNA"/>
</dbReference>
<dbReference type="Gene3D" id="1.10.268.10">
    <property type="entry name" value="Topoisomerase, domain 3"/>
    <property type="match status" value="1"/>
</dbReference>
<dbReference type="Gene3D" id="3.90.199.10">
    <property type="entry name" value="Topoisomerase II, domain 5"/>
    <property type="match status" value="1"/>
</dbReference>
<feature type="active site" description="O-(5'-phospho-DNA)-tyrosine intermediate" evidence="7 8">
    <location>
        <position position="131"/>
    </location>
</feature>
<feature type="site" description="Transition state stabilizer" evidence="7">
    <location>
        <position position="130"/>
    </location>
</feature>
<evidence type="ECO:0000313" key="12">
    <source>
        <dbReference type="EMBL" id="MBC8748039.1"/>
    </source>
</evidence>
<evidence type="ECO:0000313" key="13">
    <source>
        <dbReference type="Proteomes" id="UP000736373"/>
    </source>
</evidence>
<dbReference type="RefSeq" id="WP_187635101.1">
    <property type="nucleotide sequence ID" value="NZ_VZQQ01000011.1"/>
</dbReference>
<dbReference type="InterPro" id="IPR013757">
    <property type="entry name" value="Topo_IIA_A_a_sf"/>
</dbReference>
<dbReference type="InterPro" id="IPR006691">
    <property type="entry name" value="GyrA/parC_rep"/>
</dbReference>
<dbReference type="SMART" id="SM00434">
    <property type="entry name" value="TOP4c"/>
    <property type="match status" value="1"/>
</dbReference>
<evidence type="ECO:0000256" key="1">
    <source>
        <dbReference type="ARBA" id="ARBA00000185"/>
    </source>
</evidence>
<keyword evidence="2 7" id="KW-1003">Cell membrane</keyword>
<feature type="compositionally biased region" description="Basic and acidic residues" evidence="10">
    <location>
        <begin position="756"/>
        <end position="766"/>
    </location>
</feature>
<organism evidence="12 13">
    <name type="scientific">Paraburkholderia podalyriae</name>
    <dbReference type="NCBI Taxonomy" id="1938811"/>
    <lineage>
        <taxon>Bacteria</taxon>
        <taxon>Pseudomonadati</taxon>
        <taxon>Pseudomonadota</taxon>
        <taxon>Betaproteobacteria</taxon>
        <taxon>Burkholderiales</taxon>
        <taxon>Burkholderiaceae</taxon>
        <taxon>Paraburkholderia</taxon>
    </lineage>
</organism>
<evidence type="ECO:0000256" key="10">
    <source>
        <dbReference type="SAM" id="MobiDB-lite"/>
    </source>
</evidence>
<evidence type="ECO:0000256" key="4">
    <source>
        <dbReference type="ARBA" id="ARBA00023125"/>
    </source>
</evidence>
<evidence type="ECO:0000256" key="7">
    <source>
        <dbReference type="HAMAP-Rule" id="MF_00936"/>
    </source>
</evidence>
<feature type="site" description="Interaction with DNA" evidence="7">
    <location>
        <position position="89"/>
    </location>
</feature>
<evidence type="ECO:0000256" key="9">
    <source>
        <dbReference type="SAM" id="Coils"/>
    </source>
</evidence>
<gene>
    <name evidence="7 12" type="primary">parC</name>
    <name evidence="12" type="ORF">F6X42_15915</name>
</gene>
<dbReference type="InterPro" id="IPR013760">
    <property type="entry name" value="Topo_IIA-like_dom_sf"/>
</dbReference>
<keyword evidence="3 7" id="KW-0799">Topoisomerase</keyword>
<dbReference type="EC" id="5.6.2.2" evidence="7"/>
<dbReference type="PROSITE" id="PS52040">
    <property type="entry name" value="TOPO_IIA"/>
    <property type="match status" value="1"/>
</dbReference>
<evidence type="ECO:0000256" key="8">
    <source>
        <dbReference type="PROSITE-ProRule" id="PRU01384"/>
    </source>
</evidence>
<comment type="subcellular location">
    <subcellularLocation>
        <location evidence="7">Cell membrane</location>
        <topology evidence="7">Peripheral membrane protein</topology>
    </subcellularLocation>
</comment>
<comment type="subunit">
    <text evidence="7">Heterotetramer composed of ParC and ParE.</text>
</comment>
<dbReference type="SUPFAM" id="SSF101904">
    <property type="entry name" value="GyrA/ParC C-terminal domain-like"/>
    <property type="match status" value="1"/>
</dbReference>
<dbReference type="Proteomes" id="UP000736373">
    <property type="component" value="Unassembled WGS sequence"/>
</dbReference>
<comment type="function">
    <text evidence="7">Topoisomerase IV is essential for chromosome segregation. It relaxes supercoiled DNA. Performs the decatenation events required during the replication of a circular DNA molecule.</text>
</comment>
<feature type="site" description="Interaction with DNA" evidence="7">
    <location>
        <position position="51"/>
    </location>
</feature>
<dbReference type="InterPro" id="IPR050220">
    <property type="entry name" value="Type_II_DNA_Topoisomerases"/>
</dbReference>
<feature type="site" description="Interaction with DNA" evidence="7">
    <location>
        <position position="87"/>
    </location>
</feature>
<dbReference type="NCBIfam" id="TIGR01062">
    <property type="entry name" value="parC_Gneg"/>
    <property type="match status" value="1"/>
</dbReference>
<dbReference type="HAMAP" id="MF_00936">
    <property type="entry name" value="ParC_type1"/>
    <property type="match status" value="1"/>
</dbReference>
<feature type="domain" description="Topo IIA-type catalytic" evidence="11">
    <location>
        <begin position="43"/>
        <end position="526"/>
    </location>
</feature>
<keyword evidence="4 7" id="KW-0238">DNA-binding</keyword>
<dbReference type="InterPro" id="IPR002205">
    <property type="entry name" value="Topo_IIA_dom_A"/>
</dbReference>
<dbReference type="Gene3D" id="2.120.10.90">
    <property type="entry name" value="DNA gyrase/topoisomerase IV, subunit A, C-terminal"/>
    <property type="match status" value="1"/>
</dbReference>
<dbReference type="Pfam" id="PF00521">
    <property type="entry name" value="DNA_topoisoIV"/>
    <property type="match status" value="1"/>
</dbReference>
<keyword evidence="13" id="KW-1185">Reference proteome</keyword>
<feature type="coiled-coil region" evidence="9">
    <location>
        <begin position="457"/>
        <end position="516"/>
    </location>
</feature>
<dbReference type="InterPro" id="IPR035516">
    <property type="entry name" value="Gyrase/topoIV_suA_C"/>
</dbReference>
<proteinExistence type="inferred from homology"/>
<dbReference type="Pfam" id="PF03989">
    <property type="entry name" value="DNA_gyraseA_C"/>
    <property type="match status" value="1"/>
</dbReference>
<evidence type="ECO:0000259" key="11">
    <source>
        <dbReference type="PROSITE" id="PS52040"/>
    </source>
</evidence>
<evidence type="ECO:0000256" key="6">
    <source>
        <dbReference type="ARBA" id="ARBA00023235"/>
    </source>
</evidence>
<dbReference type="InterPro" id="IPR013758">
    <property type="entry name" value="Topo_IIA_A/C_ab"/>
</dbReference>
<dbReference type="InterPro" id="IPR005742">
    <property type="entry name" value="TopoIV_A_Gneg"/>
</dbReference>
<sequence length="773" mass="84173">MDDDNTLDLFNEPPSDSDVLTLGNYAERAYLEYAVSVVKGRALPDVCDGQKPVQRRILFAMNEMGLGDNAKPVKSARVVGDVLGKYHPHGDQSAYDALVRLAQDFSMRYPLIDGQGNFGSRDGDGAAAMRYTEARLTPIAKLLLAEIDQGTVDFMPNYDGSFEEPKVLPARLPFVLLNGASGIAVGLATEIPSHNLREVAGAAVALIRNPKLSHAELMQHVPGPDFPGGGQIISSEAEIAAAYETGRGSLKVRARWKIEDLARGQWQLVITEMPPNTAAQKVLEEIEEQTNPKIKLGKKALTPEQLQTRQTLLALVDAVRDESGKDAPVRLVFEPKSSRIDQTEFVNTLLAHTSLESNAPLNMVMVGGDGRPRQKGLSEILHEWIAFRFTTVTRRTRHRLSKVDDRIHILEGRMIVFLNIDEVIRIIRESDEPKVALMAAFGLTDRQAEDILEIRLRQLARLEKIRIEKELAELRDEKAKLEELLGSESAMKRLLIKEIEADAKQYGDERRTLIQQEKRATFEARVVDEPVTVVVSQKGWVRALKGHGLDPAGFSFKAGDGLYAAFQCRTPDTLISWGSNGRVYSVAVAQLPGGRGDGVPVTSLIELESGSHLMHYYAAPAEQALLLASSNGFGFIAKVGDMVSRVKAGKSFMTIDAGAAPLAPMPMLPDAAQVACLSSGGRLLVFGLDEMKTLSGGGRGVTLMALDDNETLVQALAINKAGVMLIGTRRGGRVDEEKLAGAGLAAHVGKRARKGRAPDSKLKLDSMRPVLPA</sequence>